<dbReference type="RefSeq" id="WP_344624013.1">
    <property type="nucleotide sequence ID" value="NZ_BAAALD010000023.1"/>
</dbReference>
<evidence type="ECO:0008006" key="5">
    <source>
        <dbReference type="Google" id="ProtNLM"/>
    </source>
</evidence>
<keyword evidence="2" id="KW-0732">Signal</keyword>
<reference evidence="4" key="1">
    <citation type="journal article" date="2019" name="Int. J. Syst. Evol. Microbiol.">
        <title>The Global Catalogue of Microorganisms (GCM) 10K type strain sequencing project: providing services to taxonomists for standard genome sequencing and annotation.</title>
        <authorList>
            <consortium name="The Broad Institute Genomics Platform"/>
            <consortium name="The Broad Institute Genome Sequencing Center for Infectious Disease"/>
            <person name="Wu L."/>
            <person name="Ma J."/>
        </authorList>
    </citation>
    <scope>NUCLEOTIDE SEQUENCE [LARGE SCALE GENOMIC DNA]</scope>
    <source>
        <strain evidence="4">JCM 13002</strain>
    </source>
</reference>
<feature type="signal peptide" evidence="2">
    <location>
        <begin position="1"/>
        <end position="19"/>
    </location>
</feature>
<feature type="chain" id="PRO_5045784966" description="Lipoprotein" evidence="2">
    <location>
        <begin position="20"/>
        <end position="307"/>
    </location>
</feature>
<dbReference type="Proteomes" id="UP001499987">
    <property type="component" value="Unassembled WGS sequence"/>
</dbReference>
<proteinExistence type="predicted"/>
<feature type="compositionally biased region" description="Gly residues" evidence="1">
    <location>
        <begin position="295"/>
        <end position="307"/>
    </location>
</feature>
<dbReference type="EMBL" id="BAAALD010000023">
    <property type="protein sequence ID" value="GAA1083809.1"/>
    <property type="molecule type" value="Genomic_DNA"/>
</dbReference>
<evidence type="ECO:0000256" key="1">
    <source>
        <dbReference type="SAM" id="MobiDB-lite"/>
    </source>
</evidence>
<gene>
    <name evidence="3" type="ORF">GCM10009663_29160</name>
</gene>
<evidence type="ECO:0000256" key="2">
    <source>
        <dbReference type="SAM" id="SignalP"/>
    </source>
</evidence>
<evidence type="ECO:0000313" key="3">
    <source>
        <dbReference type="EMBL" id="GAA1083809.1"/>
    </source>
</evidence>
<evidence type="ECO:0000313" key="4">
    <source>
        <dbReference type="Proteomes" id="UP001499987"/>
    </source>
</evidence>
<comment type="caution">
    <text evidence="3">The sequence shown here is derived from an EMBL/GenBank/DDBJ whole genome shotgun (WGS) entry which is preliminary data.</text>
</comment>
<keyword evidence="4" id="KW-1185">Reference proteome</keyword>
<dbReference type="PROSITE" id="PS51257">
    <property type="entry name" value="PROKAR_LIPOPROTEIN"/>
    <property type="match status" value="1"/>
</dbReference>
<protein>
    <recommendedName>
        <fullName evidence="5">Lipoprotein</fullName>
    </recommendedName>
</protein>
<organism evidence="3 4">
    <name type="scientific">Kitasatospora arboriphila</name>
    <dbReference type="NCBI Taxonomy" id="258052"/>
    <lineage>
        <taxon>Bacteria</taxon>
        <taxon>Bacillati</taxon>
        <taxon>Actinomycetota</taxon>
        <taxon>Actinomycetes</taxon>
        <taxon>Kitasatosporales</taxon>
        <taxon>Streptomycetaceae</taxon>
        <taxon>Kitasatospora</taxon>
    </lineage>
</organism>
<feature type="region of interest" description="Disordered" evidence="1">
    <location>
        <begin position="288"/>
        <end position="307"/>
    </location>
</feature>
<sequence>MRRGVVAALPALLVACALAGCGSTVVRGGPQEGGATADGPARQRAAEVAAAWPGSAQEKVWRSGYYPVGVPAEWLPQDAFHSGADKDAYQSGRLVLAGGLPQTFSGLAQVRWADGPQLTLPLRSADAVFRSLTEGRPGCNGGCERPLKVTGAEPGTREVSTSRGRAEIPVWRFRIAGYADPFTYPAVESQQPPSGPAKEVPGARPASFSSVSADGRTVTAGVAHGSCERVERTEAYETGAAVVLIARVRSTVQPGTVCDLAAHISPAQFRLAGPLDGRVVLDLATGAPQVPTGAVDGGPARGQDGGQ</sequence>
<name>A0ABP4E0E0_9ACTN</name>
<accession>A0ABP4E0E0</accession>
<feature type="region of interest" description="Disordered" evidence="1">
    <location>
        <begin position="187"/>
        <end position="215"/>
    </location>
</feature>